<accession>A0ABX2ZRC9</accession>
<protein>
    <recommendedName>
        <fullName evidence="3">HEAT repeat domain-containing protein</fullName>
    </recommendedName>
</protein>
<dbReference type="Gene3D" id="1.25.10.10">
    <property type="entry name" value="Leucine-rich Repeat Variant"/>
    <property type="match status" value="1"/>
</dbReference>
<organism evidence="1 2">
    <name type="scientific">Gottfriedia luciferensis</name>
    <dbReference type="NCBI Taxonomy" id="178774"/>
    <lineage>
        <taxon>Bacteria</taxon>
        <taxon>Bacillati</taxon>
        <taxon>Bacillota</taxon>
        <taxon>Bacilli</taxon>
        <taxon>Bacillales</taxon>
        <taxon>Bacillaceae</taxon>
        <taxon>Gottfriedia</taxon>
    </lineage>
</organism>
<dbReference type="InterPro" id="IPR016024">
    <property type="entry name" value="ARM-type_fold"/>
</dbReference>
<evidence type="ECO:0008006" key="3">
    <source>
        <dbReference type="Google" id="ProtNLM"/>
    </source>
</evidence>
<dbReference type="Proteomes" id="UP000094580">
    <property type="component" value="Unassembled WGS sequence"/>
</dbReference>
<keyword evidence="2" id="KW-1185">Reference proteome</keyword>
<sequence length="528" mass="62127">MIHRFFKKKQTLYPADSYSKEYIENMLKASEYELTRIPTIFSFLLTSSDDLKIRTAKVLYEYVISLNILELSKLDNLFRERTSLDWSYDWRNESPENLLLPDMSDDEKLIILGLCSFHPNGYFREKAIHLLNLDDSGKELPYLLIRCNDWVTEIRETAKKYVKIRLTIKNVNHIVSNLPLFFKLKNTKRNDNSVFEDVVQLLSQKESLPFLDEGTKSDFTKIRYFCYQTIIYSKLVNKEILINYLKLEKEPHPRLLLFNEIIGDISVNEFKNYYPILKKDKFPMIRAKVLEKYYSFFPGESVLELESALLDKSGTIRSIARFLLKKQNITDFAPFYIRMINSEQFLRGAILGLGEVGKKEHVQLIIPFLGNLNVSIVKAAIYAISMLDGENQKEYFMRLLDHKQEGVANAARKSLTKVYYNDMKEQLSNLFKETKYEHTKYNLALLLCSLSKWDAINYIIEFYVNTEDTVISDIGRKNFVKWIGNFNRIFDSPTMNQIEAIKYTLAKYGRKLEKQEVKDIEFYIKGFQ</sequence>
<reference evidence="1 2" key="1">
    <citation type="submission" date="2016-07" db="EMBL/GenBank/DDBJ databases">
        <authorList>
            <person name="Townsley L."/>
            <person name="Shank E.A."/>
        </authorList>
    </citation>
    <scope>NUCLEOTIDE SEQUENCE [LARGE SCALE GENOMIC DNA]</scope>
    <source>
        <strain evidence="1 2">CH01</strain>
    </source>
</reference>
<dbReference type="InterPro" id="IPR011989">
    <property type="entry name" value="ARM-like"/>
</dbReference>
<dbReference type="RefSeq" id="WP_069034411.1">
    <property type="nucleotide sequence ID" value="NZ_MDKC01000032.1"/>
</dbReference>
<comment type="caution">
    <text evidence="1">The sequence shown here is derived from an EMBL/GenBank/DDBJ whole genome shotgun (WGS) entry which is preliminary data.</text>
</comment>
<dbReference type="SUPFAM" id="SSF48371">
    <property type="entry name" value="ARM repeat"/>
    <property type="match status" value="1"/>
</dbReference>
<dbReference type="EMBL" id="MDKC01000032">
    <property type="protein sequence ID" value="ODG91029.1"/>
    <property type="molecule type" value="Genomic_DNA"/>
</dbReference>
<gene>
    <name evidence="1" type="ORF">BED47_08330</name>
</gene>
<proteinExistence type="predicted"/>
<evidence type="ECO:0000313" key="2">
    <source>
        <dbReference type="Proteomes" id="UP000094580"/>
    </source>
</evidence>
<evidence type="ECO:0000313" key="1">
    <source>
        <dbReference type="EMBL" id="ODG91029.1"/>
    </source>
</evidence>
<name>A0ABX2ZRC9_9BACI</name>